<feature type="region of interest" description="Disordered" evidence="1">
    <location>
        <begin position="1"/>
        <end position="27"/>
    </location>
</feature>
<gene>
    <name evidence="2" type="ORF">TCM_016580</name>
</gene>
<dbReference type="EMBL" id="CM001881">
    <property type="protein sequence ID" value="EOY25179.1"/>
    <property type="molecule type" value="Genomic_DNA"/>
</dbReference>
<accession>A0A061GDU6</accession>
<dbReference type="Proteomes" id="UP000026915">
    <property type="component" value="Chromosome 3"/>
</dbReference>
<evidence type="ECO:0000313" key="3">
    <source>
        <dbReference type="Proteomes" id="UP000026915"/>
    </source>
</evidence>
<dbReference type="AlphaFoldDB" id="A0A061GDU6"/>
<dbReference type="Gramene" id="EOY25179">
    <property type="protein sequence ID" value="EOY25179"/>
    <property type="gene ID" value="TCM_016580"/>
</dbReference>
<protein>
    <submittedName>
        <fullName evidence="2">Uncharacterized protein</fullName>
    </submittedName>
</protein>
<feature type="compositionally biased region" description="Basic and acidic residues" evidence="1">
    <location>
        <begin position="10"/>
        <end position="27"/>
    </location>
</feature>
<dbReference type="HOGENOM" id="CLU_2836381_0_0_1"/>
<reference evidence="2 3" key="1">
    <citation type="journal article" date="2013" name="Genome Biol.">
        <title>The genome sequence of the most widely cultivated cacao type and its use to identify candidate genes regulating pod color.</title>
        <authorList>
            <person name="Motamayor J.C."/>
            <person name="Mockaitis K."/>
            <person name="Schmutz J."/>
            <person name="Haiminen N."/>
            <person name="Iii D.L."/>
            <person name="Cornejo O."/>
            <person name="Findley S.D."/>
            <person name="Zheng P."/>
            <person name="Utro F."/>
            <person name="Royaert S."/>
            <person name="Saski C."/>
            <person name="Jenkins J."/>
            <person name="Podicheti R."/>
            <person name="Zhao M."/>
            <person name="Scheffler B.E."/>
            <person name="Stack J.C."/>
            <person name="Feltus F.A."/>
            <person name="Mustiga G.M."/>
            <person name="Amores F."/>
            <person name="Phillips W."/>
            <person name="Marelli J.P."/>
            <person name="May G.D."/>
            <person name="Shapiro H."/>
            <person name="Ma J."/>
            <person name="Bustamante C.D."/>
            <person name="Schnell R.J."/>
            <person name="Main D."/>
            <person name="Gilbert D."/>
            <person name="Parida L."/>
            <person name="Kuhn D.N."/>
        </authorList>
    </citation>
    <scope>NUCLEOTIDE SEQUENCE [LARGE SCALE GENOMIC DNA]</scope>
    <source>
        <strain evidence="3">cv. Matina 1-6</strain>
    </source>
</reference>
<dbReference type="InParanoid" id="A0A061GDU6"/>
<name>A0A061GDU6_THECC</name>
<evidence type="ECO:0000313" key="2">
    <source>
        <dbReference type="EMBL" id="EOY25179.1"/>
    </source>
</evidence>
<proteinExistence type="predicted"/>
<keyword evidence="3" id="KW-1185">Reference proteome</keyword>
<evidence type="ECO:0000256" key="1">
    <source>
        <dbReference type="SAM" id="MobiDB-lite"/>
    </source>
</evidence>
<organism evidence="2 3">
    <name type="scientific">Theobroma cacao</name>
    <name type="common">Cacao</name>
    <name type="synonym">Cocoa</name>
    <dbReference type="NCBI Taxonomy" id="3641"/>
    <lineage>
        <taxon>Eukaryota</taxon>
        <taxon>Viridiplantae</taxon>
        <taxon>Streptophyta</taxon>
        <taxon>Embryophyta</taxon>
        <taxon>Tracheophyta</taxon>
        <taxon>Spermatophyta</taxon>
        <taxon>Magnoliopsida</taxon>
        <taxon>eudicotyledons</taxon>
        <taxon>Gunneridae</taxon>
        <taxon>Pentapetalae</taxon>
        <taxon>rosids</taxon>
        <taxon>malvids</taxon>
        <taxon>Malvales</taxon>
        <taxon>Malvaceae</taxon>
        <taxon>Byttnerioideae</taxon>
        <taxon>Theobroma</taxon>
    </lineage>
</organism>
<sequence>MELSSNLSNGKEKIKSDKAAKSACDESQKGFNKKLKKVGESRDGIIDWLEPKCWRQGVAYAFFNVG</sequence>